<keyword evidence="3" id="KW-1185">Reference proteome</keyword>
<reference evidence="2 3" key="1">
    <citation type="submission" date="2017-04" db="EMBL/GenBank/DDBJ databases">
        <title>Draft genome sequence of Tuber borchii Vittad., a whitish edible truffle.</title>
        <authorList>
            <consortium name="DOE Joint Genome Institute"/>
            <person name="Murat C."/>
            <person name="Kuo A."/>
            <person name="Barry K.W."/>
            <person name="Clum A."/>
            <person name="Dockter R.B."/>
            <person name="Fauchery L."/>
            <person name="Iotti M."/>
            <person name="Kohler A."/>
            <person name="Labutti K."/>
            <person name="Lindquist E.A."/>
            <person name="Lipzen A."/>
            <person name="Ohm R.A."/>
            <person name="Wang M."/>
            <person name="Grigoriev I.V."/>
            <person name="Zambonelli A."/>
            <person name="Martin F.M."/>
        </authorList>
    </citation>
    <scope>NUCLEOTIDE SEQUENCE [LARGE SCALE GENOMIC DNA]</scope>
    <source>
        <strain evidence="2 3">Tbo3840</strain>
    </source>
</reference>
<accession>A0A2T6ZDI3</accession>
<evidence type="ECO:0000313" key="2">
    <source>
        <dbReference type="EMBL" id="PUU73555.1"/>
    </source>
</evidence>
<dbReference type="AlphaFoldDB" id="A0A2T6ZDI3"/>
<evidence type="ECO:0000313" key="3">
    <source>
        <dbReference type="Proteomes" id="UP000244722"/>
    </source>
</evidence>
<dbReference type="EMBL" id="NESQ01000368">
    <property type="protein sequence ID" value="PUU73555.1"/>
    <property type="molecule type" value="Genomic_DNA"/>
</dbReference>
<evidence type="ECO:0000256" key="1">
    <source>
        <dbReference type="SAM" id="MobiDB-lite"/>
    </source>
</evidence>
<name>A0A2T6ZDI3_TUBBO</name>
<feature type="region of interest" description="Disordered" evidence="1">
    <location>
        <begin position="1"/>
        <end position="22"/>
    </location>
</feature>
<comment type="caution">
    <text evidence="2">The sequence shown here is derived from an EMBL/GenBank/DDBJ whole genome shotgun (WGS) entry which is preliminary data.</text>
</comment>
<sequence length="120" mass="13514">MVNRDKLDEMISPTTGTQEGWDELPKREEFTMILEKEVKAHGLKTKKVRVSFRPSILVVSKPLLSDGGPVMIPYANFTNEDKLLLLPSSSFKRSGQRASGPSRRALVKRTKTQTMKTNIP</sequence>
<proteinExistence type="predicted"/>
<protein>
    <submittedName>
        <fullName evidence="2">Uncharacterized protein</fullName>
    </submittedName>
</protein>
<gene>
    <name evidence="2" type="ORF">B9Z19DRAFT_1134974</name>
</gene>
<feature type="region of interest" description="Disordered" evidence="1">
    <location>
        <begin position="91"/>
        <end position="120"/>
    </location>
</feature>
<organism evidence="2 3">
    <name type="scientific">Tuber borchii</name>
    <name type="common">White truffle</name>
    <dbReference type="NCBI Taxonomy" id="42251"/>
    <lineage>
        <taxon>Eukaryota</taxon>
        <taxon>Fungi</taxon>
        <taxon>Dikarya</taxon>
        <taxon>Ascomycota</taxon>
        <taxon>Pezizomycotina</taxon>
        <taxon>Pezizomycetes</taxon>
        <taxon>Pezizales</taxon>
        <taxon>Tuberaceae</taxon>
        <taxon>Tuber</taxon>
    </lineage>
</organism>
<dbReference type="Proteomes" id="UP000244722">
    <property type="component" value="Unassembled WGS sequence"/>
</dbReference>